<organism evidence="1 2">
    <name type="scientific">Sphaeroforma arctica JP610</name>
    <dbReference type="NCBI Taxonomy" id="667725"/>
    <lineage>
        <taxon>Eukaryota</taxon>
        <taxon>Ichthyosporea</taxon>
        <taxon>Ichthyophonida</taxon>
        <taxon>Sphaeroforma</taxon>
    </lineage>
</organism>
<dbReference type="Proteomes" id="UP000054560">
    <property type="component" value="Unassembled WGS sequence"/>
</dbReference>
<name>A0A0L0F8U3_9EUKA</name>
<dbReference type="AlphaFoldDB" id="A0A0L0F8U3"/>
<keyword evidence="2" id="KW-1185">Reference proteome</keyword>
<dbReference type="GeneID" id="25915408"/>
<gene>
    <name evidence="1" type="ORF">SARC_14904</name>
</gene>
<protein>
    <submittedName>
        <fullName evidence="1">Uncharacterized protein</fullName>
    </submittedName>
</protein>
<sequence length="56" mass="6274">MLSLVRTSGCRILKRYQAEIKCGSLIWCASCGQKSDWCNSKPRGYKTGAKLGKYQT</sequence>
<dbReference type="RefSeq" id="XP_014146440.1">
    <property type="nucleotide sequence ID" value="XM_014290965.1"/>
</dbReference>
<accession>A0A0L0F8U3</accession>
<reference evidence="1 2" key="1">
    <citation type="submission" date="2011-02" db="EMBL/GenBank/DDBJ databases">
        <title>The Genome Sequence of Sphaeroforma arctica JP610.</title>
        <authorList>
            <consortium name="The Broad Institute Genome Sequencing Platform"/>
            <person name="Russ C."/>
            <person name="Cuomo C."/>
            <person name="Young S.K."/>
            <person name="Zeng Q."/>
            <person name="Gargeya S."/>
            <person name="Alvarado L."/>
            <person name="Berlin A."/>
            <person name="Chapman S.B."/>
            <person name="Chen Z."/>
            <person name="Freedman E."/>
            <person name="Gellesch M."/>
            <person name="Goldberg J."/>
            <person name="Griggs A."/>
            <person name="Gujja S."/>
            <person name="Heilman E."/>
            <person name="Heiman D."/>
            <person name="Howarth C."/>
            <person name="Mehta T."/>
            <person name="Neiman D."/>
            <person name="Pearson M."/>
            <person name="Roberts A."/>
            <person name="Saif S."/>
            <person name="Shea T."/>
            <person name="Shenoy N."/>
            <person name="Sisk P."/>
            <person name="Stolte C."/>
            <person name="Sykes S."/>
            <person name="White J."/>
            <person name="Yandava C."/>
            <person name="Burger G."/>
            <person name="Gray M.W."/>
            <person name="Holland P.W.H."/>
            <person name="King N."/>
            <person name="Lang F.B.F."/>
            <person name="Roger A.J."/>
            <person name="Ruiz-Trillo I."/>
            <person name="Haas B."/>
            <person name="Nusbaum C."/>
            <person name="Birren B."/>
        </authorList>
    </citation>
    <scope>NUCLEOTIDE SEQUENCE [LARGE SCALE GENOMIC DNA]</scope>
    <source>
        <strain evidence="1 2">JP610</strain>
    </source>
</reference>
<dbReference type="EMBL" id="KQ246877">
    <property type="protein sequence ID" value="KNC72538.1"/>
    <property type="molecule type" value="Genomic_DNA"/>
</dbReference>
<proteinExistence type="predicted"/>
<evidence type="ECO:0000313" key="1">
    <source>
        <dbReference type="EMBL" id="KNC72538.1"/>
    </source>
</evidence>
<evidence type="ECO:0000313" key="2">
    <source>
        <dbReference type="Proteomes" id="UP000054560"/>
    </source>
</evidence>